<accession>A0A084QWS9</accession>
<keyword evidence="3" id="KW-1185">Reference proteome</keyword>
<dbReference type="InParanoid" id="A0A084QWS9"/>
<dbReference type="HOGENOM" id="CLU_2251814_0_0_1"/>
<protein>
    <submittedName>
        <fullName evidence="2">Uncharacterized protein</fullName>
    </submittedName>
</protein>
<sequence length="104" mass="11678">MTIFRHRTVQYEISRLANAGSVVPRLHVPLQTVMPPRLEGGLYACRQVLDYSEAVALHGPTSWQADEGLFMNRQDLGSESPKRAASHPAIGCDEMPWTQSSRWD</sequence>
<evidence type="ECO:0000313" key="3">
    <source>
        <dbReference type="Proteomes" id="UP000028524"/>
    </source>
</evidence>
<feature type="region of interest" description="Disordered" evidence="1">
    <location>
        <begin position="74"/>
        <end position="104"/>
    </location>
</feature>
<proteinExistence type="predicted"/>
<reference evidence="2 3" key="1">
    <citation type="journal article" date="2014" name="BMC Genomics">
        <title>Comparative genome sequencing reveals chemotype-specific gene clusters in the toxigenic black mold Stachybotrys.</title>
        <authorList>
            <person name="Semeiks J."/>
            <person name="Borek D."/>
            <person name="Otwinowski Z."/>
            <person name="Grishin N.V."/>
        </authorList>
    </citation>
    <scope>NUCLEOTIDE SEQUENCE [LARGE SCALE GENOMIC DNA]</scope>
    <source>
        <strain evidence="2 3">IBT 40285</strain>
    </source>
</reference>
<dbReference type="Proteomes" id="UP000028524">
    <property type="component" value="Unassembled WGS sequence"/>
</dbReference>
<dbReference type="AlphaFoldDB" id="A0A084QWS9"/>
<evidence type="ECO:0000256" key="1">
    <source>
        <dbReference type="SAM" id="MobiDB-lite"/>
    </source>
</evidence>
<gene>
    <name evidence="2" type="ORF">S40285_10007</name>
</gene>
<name>A0A084QWS9_STAC4</name>
<dbReference type="EMBL" id="KL659896">
    <property type="protein sequence ID" value="KFA68414.1"/>
    <property type="molecule type" value="Genomic_DNA"/>
</dbReference>
<evidence type="ECO:0000313" key="2">
    <source>
        <dbReference type="EMBL" id="KFA68414.1"/>
    </source>
</evidence>
<organism evidence="2 3">
    <name type="scientific">Stachybotrys chlorohalonatus (strain IBT 40285)</name>
    <dbReference type="NCBI Taxonomy" id="1283841"/>
    <lineage>
        <taxon>Eukaryota</taxon>
        <taxon>Fungi</taxon>
        <taxon>Dikarya</taxon>
        <taxon>Ascomycota</taxon>
        <taxon>Pezizomycotina</taxon>
        <taxon>Sordariomycetes</taxon>
        <taxon>Hypocreomycetidae</taxon>
        <taxon>Hypocreales</taxon>
        <taxon>Stachybotryaceae</taxon>
        <taxon>Stachybotrys</taxon>
    </lineage>
</organism>